<feature type="transmembrane region" description="Helical" evidence="7">
    <location>
        <begin position="20"/>
        <end position="41"/>
    </location>
</feature>
<feature type="transmembrane region" description="Helical" evidence="7">
    <location>
        <begin position="172"/>
        <end position="192"/>
    </location>
</feature>
<evidence type="ECO:0000256" key="6">
    <source>
        <dbReference type="ARBA" id="ARBA00023136"/>
    </source>
</evidence>
<dbReference type="EMBL" id="JAPJZH010000006">
    <property type="protein sequence ID" value="MDA4846026.1"/>
    <property type="molecule type" value="Genomic_DNA"/>
</dbReference>
<keyword evidence="3" id="KW-1003">Cell membrane</keyword>
<dbReference type="Proteomes" id="UP001148313">
    <property type="component" value="Unassembled WGS sequence"/>
</dbReference>
<comment type="caution">
    <text evidence="9">The sequence shown here is derived from an EMBL/GenBank/DDBJ whole genome shotgun (WGS) entry which is preliminary data.</text>
</comment>
<keyword evidence="10" id="KW-1185">Reference proteome</keyword>
<comment type="subunit">
    <text evidence="7">The complex comprises the extracytoplasmic solute receptor protein and the two transmembrane proteins.</text>
</comment>
<accession>A0ABT4VMY0</accession>
<comment type="function">
    <text evidence="7">Part of the tripartite ATP-independent periplasmic (TRAP) transport system.</text>
</comment>
<protein>
    <recommendedName>
        <fullName evidence="7">TRAP transporter small permease protein</fullName>
    </recommendedName>
</protein>
<evidence type="ECO:0000256" key="1">
    <source>
        <dbReference type="ARBA" id="ARBA00004651"/>
    </source>
</evidence>
<feature type="domain" description="Tripartite ATP-independent periplasmic transporters DctQ component" evidence="8">
    <location>
        <begin position="35"/>
        <end position="129"/>
    </location>
</feature>
<keyword evidence="7" id="KW-0997">Cell inner membrane</keyword>
<evidence type="ECO:0000313" key="9">
    <source>
        <dbReference type="EMBL" id="MDA4846026.1"/>
    </source>
</evidence>
<dbReference type="Pfam" id="PF04290">
    <property type="entry name" value="DctQ"/>
    <property type="match status" value="1"/>
</dbReference>
<evidence type="ECO:0000259" key="8">
    <source>
        <dbReference type="Pfam" id="PF04290"/>
    </source>
</evidence>
<proteinExistence type="inferred from homology"/>
<keyword evidence="5 7" id="KW-1133">Transmembrane helix</keyword>
<feature type="transmembrane region" description="Helical" evidence="7">
    <location>
        <begin position="53"/>
        <end position="72"/>
    </location>
</feature>
<comment type="subcellular location">
    <subcellularLocation>
        <location evidence="7">Cell inner membrane</location>
        <topology evidence="7">Multi-pass membrane protein</topology>
    </subcellularLocation>
    <subcellularLocation>
        <location evidence="1">Cell membrane</location>
        <topology evidence="1">Multi-pass membrane protein</topology>
    </subcellularLocation>
</comment>
<sequence length="222" mass="24232">MQSQIGIQVARKLTGLAKSLAIGANAVGTLTVLVLVIVMNIDVVARGVFHSPFLGVVEIVIFSMIFIVFMQLPDVVRVNRLTRSDGFLVLIRDSHPRIADAFYRVIDGISFVLMALITYATFPTLVEAFETCHYFTPPEFGPKPTGDLWTDFVAATGRCHYFGTLGVFTVPWWPANAVITGSAGLCTVLFFLKVVFGHELKAPGEPPHTADEELRDSAGETS</sequence>
<evidence type="ECO:0000256" key="4">
    <source>
        <dbReference type="ARBA" id="ARBA00022692"/>
    </source>
</evidence>
<keyword evidence="4 7" id="KW-0812">Transmembrane</keyword>
<comment type="similarity">
    <text evidence="7">Belongs to the TRAP transporter small permease family.</text>
</comment>
<evidence type="ECO:0000313" key="10">
    <source>
        <dbReference type="Proteomes" id="UP001148313"/>
    </source>
</evidence>
<keyword evidence="6 7" id="KW-0472">Membrane</keyword>
<dbReference type="InterPro" id="IPR055348">
    <property type="entry name" value="DctQ"/>
</dbReference>
<feature type="transmembrane region" description="Helical" evidence="7">
    <location>
        <begin position="101"/>
        <end position="122"/>
    </location>
</feature>
<evidence type="ECO:0000256" key="7">
    <source>
        <dbReference type="RuleBase" id="RU369079"/>
    </source>
</evidence>
<gene>
    <name evidence="9" type="ORF">OOZ53_11745</name>
</gene>
<organism evidence="9 10">
    <name type="scientific">Hoeflea poritis</name>
    <dbReference type="NCBI Taxonomy" id="2993659"/>
    <lineage>
        <taxon>Bacteria</taxon>
        <taxon>Pseudomonadati</taxon>
        <taxon>Pseudomonadota</taxon>
        <taxon>Alphaproteobacteria</taxon>
        <taxon>Hyphomicrobiales</taxon>
        <taxon>Rhizobiaceae</taxon>
        <taxon>Hoeflea</taxon>
    </lineage>
</organism>
<dbReference type="RefSeq" id="WP_271089745.1">
    <property type="nucleotide sequence ID" value="NZ_JAPJZH010000006.1"/>
</dbReference>
<name>A0ABT4VMY0_9HYPH</name>
<evidence type="ECO:0000256" key="5">
    <source>
        <dbReference type="ARBA" id="ARBA00022989"/>
    </source>
</evidence>
<keyword evidence="2 7" id="KW-0813">Transport</keyword>
<evidence type="ECO:0000256" key="3">
    <source>
        <dbReference type="ARBA" id="ARBA00022475"/>
    </source>
</evidence>
<reference evidence="9" key="1">
    <citation type="submission" date="2022-11" db="EMBL/GenBank/DDBJ databases">
        <title>Hoeflea poritis sp. nov., isolated from scleractinian coral Porites lutea.</title>
        <authorList>
            <person name="Zhang G."/>
            <person name="Wei Q."/>
            <person name="Cai L."/>
        </authorList>
    </citation>
    <scope>NUCLEOTIDE SEQUENCE</scope>
    <source>
        <strain evidence="9">E7-10</strain>
    </source>
</reference>
<evidence type="ECO:0000256" key="2">
    <source>
        <dbReference type="ARBA" id="ARBA00022448"/>
    </source>
</evidence>